<dbReference type="PANTHER" id="PTHR43155">
    <property type="entry name" value="CYCLIC DI-GMP PHOSPHODIESTERASE PA4108-RELATED"/>
    <property type="match status" value="1"/>
</dbReference>
<accession>A0AAW3ZNU0</accession>
<name>A0AAW3ZNU0_9GAMM</name>
<evidence type="ECO:0000259" key="2">
    <source>
        <dbReference type="PROSITE" id="PS51832"/>
    </source>
</evidence>
<feature type="region of interest" description="Disordered" evidence="1">
    <location>
        <begin position="80"/>
        <end position="113"/>
    </location>
</feature>
<evidence type="ECO:0000313" key="3">
    <source>
        <dbReference type="EMBL" id="MBD8527805.1"/>
    </source>
</evidence>
<dbReference type="Pfam" id="PF11871">
    <property type="entry name" value="DUF3391"/>
    <property type="match status" value="1"/>
</dbReference>
<dbReference type="RefSeq" id="WP_192031226.1">
    <property type="nucleotide sequence ID" value="NZ_JACYTR010000065.1"/>
</dbReference>
<dbReference type="InterPro" id="IPR037522">
    <property type="entry name" value="HD_GYP_dom"/>
</dbReference>
<dbReference type="SUPFAM" id="SSF109604">
    <property type="entry name" value="HD-domain/PDEase-like"/>
    <property type="match status" value="1"/>
</dbReference>
<keyword evidence="4" id="KW-1185">Reference proteome</keyword>
<dbReference type="AlphaFoldDB" id="A0AAW3ZNU0"/>
<dbReference type="InterPro" id="IPR021812">
    <property type="entry name" value="DUF3391"/>
</dbReference>
<reference evidence="3 4" key="1">
    <citation type="submission" date="2020-09" db="EMBL/GenBank/DDBJ databases">
        <title>Pseudoxanthomonas sp. CAU 1598 isolated from sand of Yaerae Beach.</title>
        <authorList>
            <person name="Kim W."/>
        </authorList>
    </citation>
    <scope>NUCLEOTIDE SEQUENCE [LARGE SCALE GENOMIC DNA]</scope>
    <source>
        <strain evidence="3 4">CAU 1598</strain>
    </source>
</reference>
<dbReference type="Pfam" id="PF13487">
    <property type="entry name" value="HD_5"/>
    <property type="match status" value="1"/>
</dbReference>
<dbReference type="InterPro" id="IPR003607">
    <property type="entry name" value="HD/PDEase_dom"/>
</dbReference>
<dbReference type="NCBIfam" id="TIGR00277">
    <property type="entry name" value="HDIG"/>
    <property type="match status" value="1"/>
</dbReference>
<feature type="compositionally biased region" description="Basic and acidic residues" evidence="1">
    <location>
        <begin position="87"/>
        <end position="103"/>
    </location>
</feature>
<evidence type="ECO:0000313" key="4">
    <source>
        <dbReference type="Proteomes" id="UP000613768"/>
    </source>
</evidence>
<dbReference type="CDD" id="cd00077">
    <property type="entry name" value="HDc"/>
    <property type="match status" value="1"/>
</dbReference>
<dbReference type="EMBL" id="JACYTR010000065">
    <property type="protein sequence ID" value="MBD8527805.1"/>
    <property type="molecule type" value="Genomic_DNA"/>
</dbReference>
<dbReference type="GO" id="GO:0008081">
    <property type="term" value="F:phosphoric diester hydrolase activity"/>
    <property type="evidence" value="ECO:0007669"/>
    <property type="project" value="UniProtKB-ARBA"/>
</dbReference>
<dbReference type="PROSITE" id="PS51832">
    <property type="entry name" value="HD_GYP"/>
    <property type="match status" value="1"/>
</dbReference>
<feature type="domain" description="HD-GYP" evidence="2">
    <location>
        <begin position="157"/>
        <end position="352"/>
    </location>
</feature>
<comment type="caution">
    <text evidence="3">The sequence shown here is derived from an EMBL/GenBank/DDBJ whole genome shotgun (WGS) entry which is preliminary data.</text>
</comment>
<protein>
    <submittedName>
        <fullName evidence="3">DUF3391 domain-containing protein</fullName>
    </submittedName>
</protein>
<dbReference type="PANTHER" id="PTHR43155:SF2">
    <property type="entry name" value="CYCLIC DI-GMP PHOSPHODIESTERASE PA4108"/>
    <property type="match status" value="1"/>
</dbReference>
<gene>
    <name evidence="3" type="ORF">IFO71_18820</name>
</gene>
<proteinExistence type="predicted"/>
<dbReference type="Gene3D" id="1.10.3210.10">
    <property type="entry name" value="Hypothetical protein af1432"/>
    <property type="match status" value="1"/>
</dbReference>
<evidence type="ECO:0000256" key="1">
    <source>
        <dbReference type="SAM" id="MobiDB-lite"/>
    </source>
</evidence>
<dbReference type="InterPro" id="IPR006675">
    <property type="entry name" value="HDIG_dom"/>
</dbReference>
<sequence length="439" mass="49317">MGSEKLPMVDVDRLQIGMYVVLDLGWRKHPFAFNSFTIKTEEQLTQLRALGPRQLRYCPERSIQPPLPVAELRAEQVGEGAGLAPEIRIEPTRDTSPARRSSDRPPSTPLERQQAELARVEAEFTHAARSHQRIIRQINDNPVAAAQATAQLAQSMLEWIGELDEVSIRMLDPRIGDQLSGHEVGVTALAILLARHSGFSHPAMKELVMASLLHDMGKAKIPAFLHEDNGRLTEFERVTYRRHVELGVELAERMDLPWSVMRGIAEHHEHVDGSGFPAGLRGEQMTTAGRVLAVVNRYQNLIAPLHAELGLTPYQALRQMYAQERAHFDPVMLPRFIRIMGVYPPGSLVELSDYRMAIVVGSRPGMSLTPKVQIVEHPDDYEPSLAIDIEPERGLSIRRSVDPSQLNARWAQRARRLARTALFLQPLQLRLQEPPAELA</sequence>
<organism evidence="3 4">
    <name type="scientific">Pseudomarimonas arenosa</name>
    <dbReference type="NCBI Taxonomy" id="2774145"/>
    <lineage>
        <taxon>Bacteria</taxon>
        <taxon>Pseudomonadati</taxon>
        <taxon>Pseudomonadota</taxon>
        <taxon>Gammaproteobacteria</taxon>
        <taxon>Lysobacterales</taxon>
        <taxon>Lysobacteraceae</taxon>
        <taxon>Pseudomarimonas</taxon>
    </lineage>
</organism>
<dbReference type="Proteomes" id="UP000613768">
    <property type="component" value="Unassembled WGS sequence"/>
</dbReference>